<evidence type="ECO:0000256" key="1">
    <source>
        <dbReference type="SAM" id="Phobius"/>
    </source>
</evidence>
<keyword evidence="1" id="KW-0812">Transmembrane</keyword>
<keyword evidence="3" id="KW-1185">Reference proteome</keyword>
<dbReference type="Gene3D" id="3.30.450.20">
    <property type="entry name" value="PAS domain"/>
    <property type="match status" value="1"/>
</dbReference>
<feature type="transmembrane region" description="Helical" evidence="1">
    <location>
        <begin position="6"/>
        <end position="28"/>
    </location>
</feature>
<accession>W7WYG5</accession>
<dbReference type="AlphaFoldDB" id="W7WYG5"/>
<gene>
    <name evidence="2" type="ORF">TTHERM_001225663</name>
</gene>
<dbReference type="EMBL" id="GG662453">
    <property type="protein sequence ID" value="EWS71905.1"/>
    <property type="molecule type" value="Genomic_DNA"/>
</dbReference>
<dbReference type="GeneID" id="24441963"/>
<dbReference type="RefSeq" id="XP_012655562.1">
    <property type="nucleotide sequence ID" value="XM_012800108.1"/>
</dbReference>
<evidence type="ECO:0000313" key="2">
    <source>
        <dbReference type="EMBL" id="EWS71905.1"/>
    </source>
</evidence>
<dbReference type="InParanoid" id="W7WYG5"/>
<reference evidence="3" key="1">
    <citation type="journal article" date="2006" name="PLoS Biol.">
        <title>Macronuclear genome sequence of the ciliate Tetrahymena thermophila, a model eukaryote.</title>
        <authorList>
            <person name="Eisen J.A."/>
            <person name="Coyne R.S."/>
            <person name="Wu M."/>
            <person name="Wu D."/>
            <person name="Thiagarajan M."/>
            <person name="Wortman J.R."/>
            <person name="Badger J.H."/>
            <person name="Ren Q."/>
            <person name="Amedeo P."/>
            <person name="Jones K.M."/>
            <person name="Tallon L.J."/>
            <person name="Delcher A.L."/>
            <person name="Salzberg S.L."/>
            <person name="Silva J.C."/>
            <person name="Haas B.J."/>
            <person name="Majoros W.H."/>
            <person name="Farzad M."/>
            <person name="Carlton J.M."/>
            <person name="Smith R.K. Jr."/>
            <person name="Garg J."/>
            <person name="Pearlman R.E."/>
            <person name="Karrer K.M."/>
            <person name="Sun L."/>
            <person name="Manning G."/>
            <person name="Elde N.C."/>
            <person name="Turkewitz A.P."/>
            <person name="Asai D.J."/>
            <person name="Wilkes D.E."/>
            <person name="Wang Y."/>
            <person name="Cai H."/>
            <person name="Collins K."/>
            <person name="Stewart B.A."/>
            <person name="Lee S.R."/>
            <person name="Wilamowska K."/>
            <person name="Weinberg Z."/>
            <person name="Ruzzo W.L."/>
            <person name="Wloga D."/>
            <person name="Gaertig J."/>
            <person name="Frankel J."/>
            <person name="Tsao C.-C."/>
            <person name="Gorovsky M.A."/>
            <person name="Keeling P.J."/>
            <person name="Waller R.F."/>
            <person name="Patron N.J."/>
            <person name="Cherry J.M."/>
            <person name="Stover N.A."/>
            <person name="Krieger C.J."/>
            <person name="del Toro C."/>
            <person name="Ryder H.F."/>
            <person name="Williamson S.C."/>
            <person name="Barbeau R.A."/>
            <person name="Hamilton E.P."/>
            <person name="Orias E."/>
        </authorList>
    </citation>
    <scope>NUCLEOTIDE SEQUENCE [LARGE SCALE GENOMIC DNA]</scope>
    <source>
        <strain evidence="3">SB210</strain>
    </source>
</reference>
<dbReference type="KEGG" id="tet:TTHERM_001225663"/>
<keyword evidence="1" id="KW-0472">Membrane</keyword>
<name>W7WYG5_TETTS</name>
<keyword evidence="1" id="KW-1133">Transmembrane helix</keyword>
<protein>
    <submittedName>
        <fullName evidence="2">Tetratricopeptide repeat protein</fullName>
    </submittedName>
</protein>
<sequence length="389" mass="46065">MKYLVVRLILTVSLPIIIGVGVVLTIFYKLLWQALDQWQEDSGIWINQTQQQILYNSIYSQQILLEYSFNQLELHMVAMKGLLKKYESGQMIYKSQSSYTYCSYREFMFNECPKNVYSQINESIFYVQLYFVRSVFKFELLTPEQQYFIKMNEDLSFYSGAAFLASQSDGLIQISNIYNSDTTSLQVVSPSVLYNYTQASYQTCNGDQFIEPYDARCRFWFQYAEQYPGIFIYQPYNDALTGTLELSLSSQVLKDSKFYSVHTINFVMQNLVQIFNGYLSQNSYSVLFHEFNTTVLYHPLLVFYQKMTWVDVEFLNINQFCSDQQEILNLCQSQKEQLSSQVNKTVSFIKTGNYSIEKQYNLDQLYQYWDRFGQKQFVYPTLNNIWFHK</sequence>
<organism evidence="2 3">
    <name type="scientific">Tetrahymena thermophila (strain SB210)</name>
    <dbReference type="NCBI Taxonomy" id="312017"/>
    <lineage>
        <taxon>Eukaryota</taxon>
        <taxon>Sar</taxon>
        <taxon>Alveolata</taxon>
        <taxon>Ciliophora</taxon>
        <taxon>Intramacronucleata</taxon>
        <taxon>Oligohymenophorea</taxon>
        <taxon>Hymenostomatida</taxon>
        <taxon>Tetrahymenina</taxon>
        <taxon>Tetrahymenidae</taxon>
        <taxon>Tetrahymena</taxon>
    </lineage>
</organism>
<proteinExistence type="predicted"/>
<evidence type="ECO:0000313" key="3">
    <source>
        <dbReference type="Proteomes" id="UP000009168"/>
    </source>
</evidence>
<dbReference type="Proteomes" id="UP000009168">
    <property type="component" value="Unassembled WGS sequence"/>
</dbReference>